<dbReference type="EC" id="2.8.1.7" evidence="5"/>
<dbReference type="GO" id="GO:0031071">
    <property type="term" value="F:cysteine desulfurase activity"/>
    <property type="evidence" value="ECO:0007669"/>
    <property type="project" value="UniProtKB-EC"/>
</dbReference>
<proteinExistence type="predicted"/>
<dbReference type="PANTHER" id="PTHR11601:SF34">
    <property type="entry name" value="CYSTEINE DESULFURASE"/>
    <property type="match status" value="1"/>
</dbReference>
<dbReference type="Gene3D" id="3.90.1150.10">
    <property type="entry name" value="Aspartate Aminotransferase, domain 1"/>
    <property type="match status" value="1"/>
</dbReference>
<name>A0A011NMD5_9PROT</name>
<evidence type="ECO:0000313" key="6">
    <source>
        <dbReference type="Proteomes" id="UP000020218"/>
    </source>
</evidence>
<gene>
    <name evidence="5" type="primary">nifS_2</name>
    <name evidence="5" type="ORF">AW08_02852</name>
</gene>
<reference evidence="5" key="1">
    <citation type="submission" date="2014-02" db="EMBL/GenBank/DDBJ databases">
        <title>Expanding our view of genomic diversity in Candidatus Accumulibacter clades.</title>
        <authorList>
            <person name="Skennerton C.T."/>
            <person name="Barr J.J."/>
            <person name="Slater F.R."/>
            <person name="Bond P.L."/>
            <person name="Tyson G.W."/>
        </authorList>
    </citation>
    <scope>NUCLEOTIDE SEQUENCE [LARGE SCALE GENOMIC DNA]</scope>
</reference>
<evidence type="ECO:0000256" key="1">
    <source>
        <dbReference type="ARBA" id="ARBA00001933"/>
    </source>
</evidence>
<dbReference type="InterPro" id="IPR015424">
    <property type="entry name" value="PyrdxlP-dep_Trfase"/>
</dbReference>
<evidence type="ECO:0000313" key="5">
    <source>
        <dbReference type="EMBL" id="EXI65827.1"/>
    </source>
</evidence>
<comment type="cofactor">
    <cofactor evidence="1">
        <name>pyridoxal 5'-phosphate</name>
        <dbReference type="ChEBI" id="CHEBI:597326"/>
    </cofactor>
</comment>
<accession>A0A011NMD5</accession>
<sequence length="177" mass="18333">MHDGVEVIALLAATTLLASRARRSCYRSADVTGGSRGAQTDRRGGLNSVSVGSVRNAVANGDKRYRLPHTSSIAFESVAGEGIGLLLHRQGIAASSGSACTSGSLDPSRVVRAMAIPGTAAHATIRLPLSRYSTAREVEQVIAAVPPAIAKLRELSPCWSGDAPLAGPEEAFQPPYA</sequence>
<evidence type="ECO:0000256" key="3">
    <source>
        <dbReference type="ARBA" id="ARBA00050776"/>
    </source>
</evidence>
<evidence type="ECO:0000259" key="4">
    <source>
        <dbReference type="Pfam" id="PF00266"/>
    </source>
</evidence>
<evidence type="ECO:0000256" key="2">
    <source>
        <dbReference type="ARBA" id="ARBA00022898"/>
    </source>
</evidence>
<keyword evidence="6" id="KW-1185">Reference proteome</keyword>
<dbReference type="Proteomes" id="UP000020218">
    <property type="component" value="Unassembled WGS sequence"/>
</dbReference>
<comment type="catalytic activity">
    <reaction evidence="3">
        <text>(sulfur carrier)-H + L-cysteine = (sulfur carrier)-SH + L-alanine</text>
        <dbReference type="Rhea" id="RHEA:43892"/>
        <dbReference type="Rhea" id="RHEA-COMP:14737"/>
        <dbReference type="Rhea" id="RHEA-COMP:14739"/>
        <dbReference type="ChEBI" id="CHEBI:29917"/>
        <dbReference type="ChEBI" id="CHEBI:35235"/>
        <dbReference type="ChEBI" id="CHEBI:57972"/>
        <dbReference type="ChEBI" id="CHEBI:64428"/>
        <dbReference type="EC" id="2.8.1.7"/>
    </reaction>
</comment>
<dbReference type="Pfam" id="PF00266">
    <property type="entry name" value="Aminotran_5"/>
    <property type="match status" value="1"/>
</dbReference>
<comment type="caution">
    <text evidence="5">The sequence shown here is derived from an EMBL/GenBank/DDBJ whole genome shotgun (WGS) entry which is preliminary data.</text>
</comment>
<dbReference type="STRING" id="1454001.AW08_02852"/>
<feature type="domain" description="Aminotransferase class V" evidence="4">
    <location>
        <begin position="60"/>
        <end position="141"/>
    </location>
</feature>
<protein>
    <submittedName>
        <fullName evidence="5">Cysteine desulfurase</fullName>
        <ecNumber evidence="5">2.8.1.7</ecNumber>
    </submittedName>
</protein>
<organism evidence="5 6">
    <name type="scientific">Candidatus Accumulibacter adjunctus</name>
    <dbReference type="NCBI Taxonomy" id="1454001"/>
    <lineage>
        <taxon>Bacteria</taxon>
        <taxon>Pseudomonadati</taxon>
        <taxon>Pseudomonadota</taxon>
        <taxon>Betaproteobacteria</taxon>
        <taxon>Candidatus Accumulibacter</taxon>
    </lineage>
</organism>
<dbReference type="SUPFAM" id="SSF53383">
    <property type="entry name" value="PLP-dependent transferases"/>
    <property type="match status" value="1"/>
</dbReference>
<keyword evidence="2" id="KW-0663">Pyridoxal phosphate</keyword>
<dbReference type="PATRIC" id="fig|1454001.3.peg.2896"/>
<dbReference type="EMBL" id="JFAX01000018">
    <property type="protein sequence ID" value="EXI65827.1"/>
    <property type="molecule type" value="Genomic_DNA"/>
</dbReference>
<dbReference type="InterPro" id="IPR015422">
    <property type="entry name" value="PyrdxlP-dep_Trfase_small"/>
</dbReference>
<keyword evidence="5" id="KW-0808">Transferase</keyword>
<dbReference type="InterPro" id="IPR000192">
    <property type="entry name" value="Aminotrans_V_dom"/>
</dbReference>
<dbReference type="PANTHER" id="PTHR11601">
    <property type="entry name" value="CYSTEINE DESULFURYLASE FAMILY MEMBER"/>
    <property type="match status" value="1"/>
</dbReference>
<dbReference type="AlphaFoldDB" id="A0A011NMD5"/>